<gene>
    <name evidence="2" type="ORF">NCTC11535_01283</name>
</gene>
<protein>
    <recommendedName>
        <fullName evidence="4">Lipoprotein</fullName>
    </recommendedName>
</protein>
<reference evidence="2 3" key="1">
    <citation type="submission" date="2018-06" db="EMBL/GenBank/DDBJ databases">
        <authorList>
            <consortium name="Pathogen Informatics"/>
            <person name="Doyle S."/>
        </authorList>
    </citation>
    <scope>NUCLEOTIDE SEQUENCE [LARGE SCALE GENOMIC DNA]</scope>
    <source>
        <strain evidence="2 3">NCTC11535</strain>
    </source>
</reference>
<feature type="chain" id="PRO_5047311038" description="Lipoprotein" evidence="1">
    <location>
        <begin position="24"/>
        <end position="225"/>
    </location>
</feature>
<evidence type="ECO:0008006" key="4">
    <source>
        <dbReference type="Google" id="ProtNLM"/>
    </source>
</evidence>
<organism evidence="2 3">
    <name type="scientific">Actinomyces bovis</name>
    <dbReference type="NCBI Taxonomy" id="1658"/>
    <lineage>
        <taxon>Bacteria</taxon>
        <taxon>Bacillati</taxon>
        <taxon>Actinomycetota</taxon>
        <taxon>Actinomycetes</taxon>
        <taxon>Actinomycetales</taxon>
        <taxon>Actinomycetaceae</taxon>
        <taxon>Actinomyces</taxon>
    </lineage>
</organism>
<evidence type="ECO:0000256" key="1">
    <source>
        <dbReference type="SAM" id="SignalP"/>
    </source>
</evidence>
<dbReference type="EMBL" id="UAPQ01000007">
    <property type="protein sequence ID" value="SPT53612.1"/>
    <property type="molecule type" value="Genomic_DNA"/>
</dbReference>
<evidence type="ECO:0000313" key="2">
    <source>
        <dbReference type="EMBL" id="SPT53612.1"/>
    </source>
</evidence>
<accession>A0ABY1VPK9</accession>
<comment type="caution">
    <text evidence="2">The sequence shown here is derived from an EMBL/GenBank/DDBJ whole genome shotgun (WGS) entry which is preliminary data.</text>
</comment>
<dbReference type="Proteomes" id="UP000250006">
    <property type="component" value="Unassembled WGS sequence"/>
</dbReference>
<proteinExistence type="predicted"/>
<dbReference type="PROSITE" id="PS51257">
    <property type="entry name" value="PROKAR_LIPOPROTEIN"/>
    <property type="match status" value="1"/>
</dbReference>
<feature type="signal peptide" evidence="1">
    <location>
        <begin position="1"/>
        <end position="23"/>
    </location>
</feature>
<name>A0ABY1VPK9_9ACTO</name>
<sequence>MRSSRVRGVVCGLVGLCACAVSAAGCGAKEPAAGSSVPPYTAQPSASATASASASASPAASASAGEAPFTAEGLSDLDNGFQVTAVPQGLDATSQQVARSYITHQKATWMLNSGRSKDRGPYLASTSGEMLKKADEFQSRLDSNGWHLHGHDSTKVMSVYSSNGITATVEVCEDQRQISLLDAGGADVTKDSARHAFHKVYVLKRSATGWQVIEGQIAGKDDCVD</sequence>
<keyword evidence="1" id="KW-0732">Signal</keyword>
<evidence type="ECO:0000313" key="3">
    <source>
        <dbReference type="Proteomes" id="UP000250006"/>
    </source>
</evidence>
<keyword evidence="3" id="KW-1185">Reference proteome</keyword>